<name>A0A1I1QCE9_9GAMM</name>
<gene>
    <name evidence="1" type="ORF">SAMN02745724_03732</name>
</gene>
<keyword evidence="2" id="KW-1185">Reference proteome</keyword>
<dbReference type="OrthoDB" id="6314584at2"/>
<dbReference type="InterPro" id="IPR010767">
    <property type="entry name" value="Phage_CGC-2007_Cje0229"/>
</dbReference>
<dbReference type="STRING" id="1123010.SAMN02745724_03732"/>
<organism evidence="1 2">
    <name type="scientific">Pseudoalteromonas denitrificans DSM 6059</name>
    <dbReference type="NCBI Taxonomy" id="1123010"/>
    <lineage>
        <taxon>Bacteria</taxon>
        <taxon>Pseudomonadati</taxon>
        <taxon>Pseudomonadota</taxon>
        <taxon>Gammaproteobacteria</taxon>
        <taxon>Alteromonadales</taxon>
        <taxon>Pseudoalteromonadaceae</taxon>
        <taxon>Pseudoalteromonas</taxon>
    </lineage>
</organism>
<evidence type="ECO:0000313" key="2">
    <source>
        <dbReference type="Proteomes" id="UP000198862"/>
    </source>
</evidence>
<evidence type="ECO:0008006" key="3">
    <source>
        <dbReference type="Google" id="ProtNLM"/>
    </source>
</evidence>
<evidence type="ECO:0000313" key="1">
    <source>
        <dbReference type="EMBL" id="SFD16903.1"/>
    </source>
</evidence>
<proteinExistence type="predicted"/>
<accession>A0A1I1QCE9</accession>
<dbReference type="EMBL" id="FOLO01000038">
    <property type="protein sequence ID" value="SFD16903.1"/>
    <property type="molecule type" value="Genomic_DNA"/>
</dbReference>
<protein>
    <recommendedName>
        <fullName evidence="3">DUF1353 domain-containing protein</fullName>
    </recommendedName>
</protein>
<sequence length="108" mass="12782">MKSKIHITYDENSRLFVLTKPFVTPELTLPIGMKSDGFSSPWFTRWYVSRVDTGWAAAWVHDHCYQNAIKTKAWADLLFYKNLRRCKVKKLKARHMYLGVKYFGKGKY</sequence>
<dbReference type="Pfam" id="PF07087">
    <property type="entry name" value="DUF1353"/>
    <property type="match status" value="1"/>
</dbReference>
<reference evidence="1 2" key="1">
    <citation type="submission" date="2016-10" db="EMBL/GenBank/DDBJ databases">
        <authorList>
            <person name="de Groot N.N."/>
        </authorList>
    </citation>
    <scope>NUCLEOTIDE SEQUENCE [LARGE SCALE GENOMIC DNA]</scope>
    <source>
        <strain evidence="1 2">DSM 6059</strain>
    </source>
</reference>
<dbReference type="RefSeq" id="WP_091988116.1">
    <property type="nucleotide sequence ID" value="NZ_FOLO01000038.1"/>
</dbReference>
<dbReference type="Proteomes" id="UP000198862">
    <property type="component" value="Unassembled WGS sequence"/>
</dbReference>
<dbReference type="AlphaFoldDB" id="A0A1I1QCE9"/>